<dbReference type="Pfam" id="PF00072">
    <property type="entry name" value="Response_reg"/>
    <property type="match status" value="1"/>
</dbReference>
<evidence type="ECO:0000256" key="1">
    <source>
        <dbReference type="ARBA" id="ARBA00012282"/>
    </source>
</evidence>
<evidence type="ECO:0000259" key="4">
    <source>
        <dbReference type="PROSITE" id="PS50110"/>
    </source>
</evidence>
<organism evidence="7 8">
    <name type="scientific">Pseudomonas palleroniana</name>
    <dbReference type="NCBI Taxonomy" id="191390"/>
    <lineage>
        <taxon>Bacteria</taxon>
        <taxon>Pseudomonadati</taxon>
        <taxon>Pseudomonadota</taxon>
        <taxon>Gammaproteobacteria</taxon>
        <taxon>Pseudomonadales</taxon>
        <taxon>Pseudomonadaceae</taxon>
        <taxon>Pseudomonas</taxon>
    </lineage>
</organism>
<name>A0A0X7K4W0_9PSED</name>
<dbReference type="Proteomes" id="UP000067111">
    <property type="component" value="Unassembled WGS sequence"/>
</dbReference>
<dbReference type="InterPro" id="IPR011006">
    <property type="entry name" value="CheY-like_superfamily"/>
</dbReference>
<dbReference type="FunFam" id="3.20.20.450:FF:000001">
    <property type="entry name" value="Cyclic di-GMP phosphodiesterase yahA"/>
    <property type="match status" value="1"/>
</dbReference>
<feature type="modified residue" description="4-aspartylphosphate" evidence="3">
    <location>
        <position position="88"/>
    </location>
</feature>
<dbReference type="Gene3D" id="3.20.20.450">
    <property type="entry name" value="EAL domain"/>
    <property type="match status" value="1"/>
</dbReference>
<dbReference type="EC" id="3.1.4.52" evidence="1"/>
<dbReference type="EMBL" id="LRMR01000011">
    <property type="protein sequence ID" value="KWU50689.1"/>
    <property type="molecule type" value="Genomic_DNA"/>
</dbReference>
<dbReference type="SUPFAM" id="SSF52172">
    <property type="entry name" value="CheY-like"/>
    <property type="match status" value="1"/>
</dbReference>
<feature type="domain" description="EAL" evidence="5">
    <location>
        <begin position="363"/>
        <end position="617"/>
    </location>
</feature>
<dbReference type="AlphaFoldDB" id="A0A0X7K4W0"/>
<dbReference type="SMART" id="SM00052">
    <property type="entry name" value="EAL"/>
    <property type="match status" value="1"/>
</dbReference>
<protein>
    <recommendedName>
        <fullName evidence="1">cyclic-guanylate-specific phosphodiesterase</fullName>
        <ecNumber evidence="1">3.1.4.52</ecNumber>
    </recommendedName>
</protein>
<dbReference type="PANTHER" id="PTHR44757">
    <property type="entry name" value="DIGUANYLATE CYCLASE DGCP"/>
    <property type="match status" value="1"/>
</dbReference>
<dbReference type="InterPro" id="IPR035919">
    <property type="entry name" value="EAL_sf"/>
</dbReference>
<dbReference type="InterPro" id="IPR001789">
    <property type="entry name" value="Sig_transdc_resp-reg_receiver"/>
</dbReference>
<dbReference type="GO" id="GO:0000160">
    <property type="term" value="P:phosphorelay signal transduction system"/>
    <property type="evidence" value="ECO:0007669"/>
    <property type="project" value="InterPro"/>
</dbReference>
<dbReference type="CDD" id="cd01949">
    <property type="entry name" value="GGDEF"/>
    <property type="match status" value="1"/>
</dbReference>
<dbReference type="NCBIfam" id="TIGR00254">
    <property type="entry name" value="GGDEF"/>
    <property type="match status" value="1"/>
</dbReference>
<dbReference type="PROSITE" id="PS50883">
    <property type="entry name" value="EAL"/>
    <property type="match status" value="1"/>
</dbReference>
<gene>
    <name evidence="7" type="ORF">AWV77_11875</name>
</gene>
<dbReference type="Gene3D" id="3.40.50.2300">
    <property type="match status" value="1"/>
</dbReference>
<dbReference type="InterPro" id="IPR043128">
    <property type="entry name" value="Rev_trsase/Diguanyl_cyclase"/>
</dbReference>
<evidence type="ECO:0000313" key="7">
    <source>
        <dbReference type="EMBL" id="KWU50689.1"/>
    </source>
</evidence>
<dbReference type="RefSeq" id="WP_060754450.1">
    <property type="nucleotide sequence ID" value="NZ_LRMR01000011.1"/>
</dbReference>
<dbReference type="OrthoDB" id="9804951at2"/>
<evidence type="ECO:0000313" key="8">
    <source>
        <dbReference type="Proteomes" id="UP000067111"/>
    </source>
</evidence>
<dbReference type="PANTHER" id="PTHR44757:SF2">
    <property type="entry name" value="BIOFILM ARCHITECTURE MAINTENANCE PROTEIN MBAA"/>
    <property type="match status" value="1"/>
</dbReference>
<feature type="domain" description="Response regulatory" evidence="4">
    <location>
        <begin position="11"/>
        <end position="157"/>
    </location>
</feature>
<dbReference type="Gene3D" id="3.30.70.270">
    <property type="match status" value="1"/>
</dbReference>
<dbReference type="Pfam" id="PF00563">
    <property type="entry name" value="EAL"/>
    <property type="match status" value="1"/>
</dbReference>
<evidence type="ECO:0000256" key="3">
    <source>
        <dbReference type="PROSITE-ProRule" id="PRU00169"/>
    </source>
</evidence>
<keyword evidence="2" id="KW-0973">c-di-GMP</keyword>
<sequence length="624" mass="70049">MNIDPGRANRRILIVDDTASIHEDFRKILCAEAEGEKSLDSLEATLFGTSAPVRQAFVLDSAYQGQEALELVNRALAQQSPYAMAFIDMRMPPGWDGLQTIEQLWNVDPKLQIALCTAYSDYSFEAIEARLKYNDQLLILKKPFDHLEIRQMASALTWKWQLAQDVALKMIDLERTIEERVQELLKVSRLLQYDTLTDLPNSTLLGDRLSQAIALGRRHETQLAVVFIGLDRFKRVNNAWGYPVGDEVLQQVSQSLLEAVRESDSVFRYGSDQFVVLLNDVQNLQQTQHIAQKFLNAISVTRHVAGHDLSVTASLGISTYPNDSGSAVELIKHAETAMHNSKELGPNDFRFYTEDMNLRAQRQQGLESAIRQALERDEFVLHYQPKLDLKSGHIVGAEALIRWFQPRSGWVSPAEFIPVAEDCGLIVPLTKWVLRRACEQAQAWNALGLNPLSISVNISSIDFRQRDFVENLAAILKQTGLPPAQLELEITESVLMQSVDTTVITLNRIKAMGVRLALDDFGTGYSSLSYLRRFPIDVLKIDQSFIRGLIVNNQDAQLISAIIGMGKSLDLNIIAEGVESLEQLKFLQAERCEEGQGFLFSKAVPAQEFILLLQAGKTSLMPDH</sequence>
<feature type="domain" description="GGDEF" evidence="6">
    <location>
        <begin position="221"/>
        <end position="354"/>
    </location>
</feature>
<dbReference type="InterPro" id="IPR029787">
    <property type="entry name" value="Nucleotide_cyclase"/>
</dbReference>
<dbReference type="Pfam" id="PF00990">
    <property type="entry name" value="GGDEF"/>
    <property type="match status" value="1"/>
</dbReference>
<dbReference type="PROSITE" id="PS50110">
    <property type="entry name" value="RESPONSE_REGULATORY"/>
    <property type="match status" value="1"/>
</dbReference>
<reference evidence="8" key="1">
    <citation type="submission" date="2016-01" db="EMBL/GenBank/DDBJ databases">
        <authorList>
            <person name="Gamez R.M."/>
            <person name="Rodriguez F."/>
            <person name="Bernal J.F."/>
            <person name="Agarwala R."/>
            <person name="Landsman D."/>
            <person name="Marino-Ramirez L."/>
        </authorList>
    </citation>
    <scope>NUCLEOTIDE SEQUENCE [LARGE SCALE GENOMIC DNA]</scope>
    <source>
        <strain evidence="8">Ps006</strain>
    </source>
</reference>
<dbReference type="InterPro" id="IPR000160">
    <property type="entry name" value="GGDEF_dom"/>
</dbReference>
<dbReference type="PROSITE" id="PS50887">
    <property type="entry name" value="GGDEF"/>
    <property type="match status" value="1"/>
</dbReference>
<comment type="caution">
    <text evidence="7">The sequence shown here is derived from an EMBL/GenBank/DDBJ whole genome shotgun (WGS) entry which is preliminary data.</text>
</comment>
<dbReference type="GO" id="GO:0071111">
    <property type="term" value="F:cyclic-guanylate-specific phosphodiesterase activity"/>
    <property type="evidence" value="ECO:0007669"/>
    <property type="project" value="UniProtKB-EC"/>
</dbReference>
<evidence type="ECO:0000259" key="6">
    <source>
        <dbReference type="PROSITE" id="PS50887"/>
    </source>
</evidence>
<dbReference type="SMART" id="SM00267">
    <property type="entry name" value="GGDEF"/>
    <property type="match status" value="1"/>
</dbReference>
<keyword evidence="3" id="KW-0597">Phosphoprotein</keyword>
<evidence type="ECO:0000256" key="2">
    <source>
        <dbReference type="ARBA" id="ARBA00022636"/>
    </source>
</evidence>
<proteinExistence type="predicted"/>
<dbReference type="InterPro" id="IPR001633">
    <property type="entry name" value="EAL_dom"/>
</dbReference>
<accession>A0A0X7K4W0</accession>
<dbReference type="CDD" id="cd01948">
    <property type="entry name" value="EAL"/>
    <property type="match status" value="1"/>
</dbReference>
<evidence type="ECO:0000259" key="5">
    <source>
        <dbReference type="PROSITE" id="PS50883"/>
    </source>
</evidence>
<dbReference type="SUPFAM" id="SSF141868">
    <property type="entry name" value="EAL domain-like"/>
    <property type="match status" value="1"/>
</dbReference>
<dbReference type="InterPro" id="IPR052155">
    <property type="entry name" value="Biofilm_reg_signaling"/>
</dbReference>
<dbReference type="SUPFAM" id="SSF55073">
    <property type="entry name" value="Nucleotide cyclase"/>
    <property type="match status" value="1"/>
</dbReference>